<proteinExistence type="predicted"/>
<organism evidence="2 3">
    <name type="scientific">Spodoptera exigua</name>
    <name type="common">Beet armyworm</name>
    <name type="synonym">Noctua fulgens</name>
    <dbReference type="NCBI Taxonomy" id="7107"/>
    <lineage>
        <taxon>Eukaryota</taxon>
        <taxon>Metazoa</taxon>
        <taxon>Ecdysozoa</taxon>
        <taxon>Arthropoda</taxon>
        <taxon>Hexapoda</taxon>
        <taxon>Insecta</taxon>
        <taxon>Pterygota</taxon>
        <taxon>Neoptera</taxon>
        <taxon>Endopterygota</taxon>
        <taxon>Lepidoptera</taxon>
        <taxon>Glossata</taxon>
        <taxon>Ditrysia</taxon>
        <taxon>Noctuoidea</taxon>
        <taxon>Noctuidae</taxon>
        <taxon>Amphipyrinae</taxon>
        <taxon>Spodoptera</taxon>
    </lineage>
</organism>
<sequence length="66" mass="7510">MAPKKKSSDTNSKEELSKWSKEELIARIIQLEAHNVQLKNIISKNFSESSSDSGSKENKRQVDFSK</sequence>
<feature type="compositionally biased region" description="Low complexity" evidence="1">
    <location>
        <begin position="44"/>
        <end position="53"/>
    </location>
</feature>
<evidence type="ECO:0000313" key="3">
    <source>
        <dbReference type="Proteomes" id="UP000814243"/>
    </source>
</evidence>
<gene>
    <name evidence="2" type="ORF">HF086_014651</name>
</gene>
<name>A0A922M695_SPOEX</name>
<dbReference type="AlphaFoldDB" id="A0A922M695"/>
<evidence type="ECO:0000256" key="1">
    <source>
        <dbReference type="SAM" id="MobiDB-lite"/>
    </source>
</evidence>
<comment type="caution">
    <text evidence="2">The sequence shown here is derived from an EMBL/GenBank/DDBJ whole genome shotgun (WGS) entry which is preliminary data.</text>
</comment>
<protein>
    <submittedName>
        <fullName evidence="2">Uncharacterized protein</fullName>
    </submittedName>
</protein>
<feature type="region of interest" description="Disordered" evidence="1">
    <location>
        <begin position="44"/>
        <end position="66"/>
    </location>
</feature>
<evidence type="ECO:0000313" key="2">
    <source>
        <dbReference type="EMBL" id="KAH9630910.1"/>
    </source>
</evidence>
<dbReference type="Proteomes" id="UP000814243">
    <property type="component" value="Unassembled WGS sequence"/>
</dbReference>
<feature type="compositionally biased region" description="Basic and acidic residues" evidence="1">
    <location>
        <begin position="54"/>
        <end position="66"/>
    </location>
</feature>
<reference evidence="2" key="1">
    <citation type="journal article" date="2021" name="G3 (Bethesda)">
        <title>Genome and transcriptome analysis of the beet armyworm Spodoptera exigua reveals targets for pest control. .</title>
        <authorList>
            <person name="Simon S."/>
            <person name="Breeschoten T."/>
            <person name="Jansen H.J."/>
            <person name="Dirks R.P."/>
            <person name="Schranz M.E."/>
            <person name="Ros V.I.D."/>
        </authorList>
    </citation>
    <scope>NUCLEOTIDE SEQUENCE</scope>
    <source>
        <strain evidence="2">TB_SE_WUR_2020</strain>
    </source>
</reference>
<accession>A0A922M695</accession>
<dbReference type="EMBL" id="JACEFF010000805">
    <property type="protein sequence ID" value="KAH9630910.1"/>
    <property type="molecule type" value="Genomic_DNA"/>
</dbReference>